<keyword evidence="2" id="KW-1185">Reference proteome</keyword>
<dbReference type="Proteomes" id="UP001569428">
    <property type="component" value="Unassembled WGS sequence"/>
</dbReference>
<name>A0ABV4P6P1_9GAMM</name>
<sequence>MPEREVDANELYNLAEELKELQAVILNIILFASLKAIEEKMDSR</sequence>
<dbReference type="EMBL" id="JBGMEK010000203">
    <property type="protein sequence ID" value="MFA0814025.1"/>
    <property type="molecule type" value="Genomic_DNA"/>
</dbReference>
<dbReference type="RefSeq" id="WP_371841868.1">
    <property type="nucleotide sequence ID" value="NZ_JBGMEK010000203.1"/>
</dbReference>
<evidence type="ECO:0000313" key="2">
    <source>
        <dbReference type="Proteomes" id="UP001569428"/>
    </source>
</evidence>
<gene>
    <name evidence="1" type="ORF">ACCI49_24470</name>
</gene>
<evidence type="ECO:0000313" key="1">
    <source>
        <dbReference type="EMBL" id="MFA0814025.1"/>
    </source>
</evidence>
<proteinExistence type="predicted"/>
<comment type="caution">
    <text evidence="1">The sequence shown here is derived from an EMBL/GenBank/DDBJ whole genome shotgun (WGS) entry which is preliminary data.</text>
</comment>
<accession>A0ABV4P6P1</accession>
<reference evidence="1 2" key="1">
    <citation type="submission" date="2024-08" db="EMBL/GenBank/DDBJ databases">
        <authorList>
            <person name="Ishaq N."/>
        </authorList>
    </citation>
    <scope>NUCLEOTIDE SEQUENCE [LARGE SCALE GENOMIC DNA]</scope>
    <source>
        <strain evidence="1 2">DSM 18651</strain>
    </source>
</reference>
<organism evidence="1 2">
    <name type="scientific">Microbulbifer epialgicus</name>
    <dbReference type="NCBI Taxonomy" id="393907"/>
    <lineage>
        <taxon>Bacteria</taxon>
        <taxon>Pseudomonadati</taxon>
        <taxon>Pseudomonadota</taxon>
        <taxon>Gammaproteobacteria</taxon>
        <taxon>Cellvibrionales</taxon>
        <taxon>Microbulbiferaceae</taxon>
        <taxon>Microbulbifer</taxon>
    </lineage>
</organism>
<protein>
    <submittedName>
        <fullName evidence="1">Uncharacterized protein</fullName>
    </submittedName>
</protein>